<protein>
    <recommendedName>
        <fullName evidence="2">DUF6536 domain-containing protein</fullName>
    </recommendedName>
</protein>
<feature type="domain" description="DUF6536" evidence="2">
    <location>
        <begin position="72"/>
        <end position="207"/>
    </location>
</feature>
<dbReference type="PANTHER" id="PTHR35395">
    <property type="entry name" value="DUF6536 DOMAIN-CONTAINING PROTEIN"/>
    <property type="match status" value="1"/>
</dbReference>
<keyword evidence="4" id="KW-1185">Reference proteome</keyword>
<sequence>MISISGLKNLWGLRKRFPSTLLLQLEKRNASTDTELQNLVHSSAGLAQTAEQLNTDTSNHRQRSFRRYTSGWRFGAITCALSASLVFLINLVVTIWGSVHKDLKDGVLFHGDCERARQLNTLLHLAINILSTILLSSSNYCMQILSAPTRKEVDEAHAKGQWLDIGVLSIRNLRRINRRRVMLYNSAVFLSISANNYWAINVSESFIKNPYCSGCVGNSSAYPSPRLKFNSEDIVRELHQKAQRNKLERLSNADCIREYAQLIQSTRKHLFLVSADAKVPTPNTTAPRTNEVWTMSMVYDWICTGLPNWRPYSDRPCNRFIGDLTKASENWKVHDRRIDYCLSEKAEPHCEIHFTLSIAILVTLLNFFKAGLIFYTAFGVTENPLLTMGDAVVSYLTREDETTKGMCLVSAGDVKKYRGHLPFGTREWKDRTHRWKDATSRTRRLVTFAMLTLVLIIILCLLIYGLRQLPQGTARSIPATIELGFGAIDPRTVISWGRVYDTLQLIFIANIAQPILSFLYFSYNGLFTAMLMGYEWVSYATSRKGLRVSRVPRGSQRSTYFLELPYRFALPLMVLSSILHWLVSQSLFLVVVDVYDLEGGRLPDHDLKSCGYSPIAIFTTLIVGIVMTLVAFGVGWIPYKKSMAVAGSCSAAISAACHSLEGSEFKGHEAARSKLQWGAVGTNAEGVGHCAFSTKEVEPPQVGQLYA</sequence>
<evidence type="ECO:0000256" key="1">
    <source>
        <dbReference type="SAM" id="Phobius"/>
    </source>
</evidence>
<feature type="transmembrane region" description="Helical" evidence="1">
    <location>
        <begin position="445"/>
        <end position="466"/>
    </location>
</feature>
<dbReference type="AlphaFoldDB" id="A0A2V1DER4"/>
<feature type="transmembrane region" description="Helical" evidence="1">
    <location>
        <begin position="612"/>
        <end position="637"/>
    </location>
</feature>
<organism evidence="3 4">
    <name type="scientific">Periconia macrospinosa</name>
    <dbReference type="NCBI Taxonomy" id="97972"/>
    <lineage>
        <taxon>Eukaryota</taxon>
        <taxon>Fungi</taxon>
        <taxon>Dikarya</taxon>
        <taxon>Ascomycota</taxon>
        <taxon>Pezizomycotina</taxon>
        <taxon>Dothideomycetes</taxon>
        <taxon>Pleosporomycetidae</taxon>
        <taxon>Pleosporales</taxon>
        <taxon>Massarineae</taxon>
        <taxon>Periconiaceae</taxon>
        <taxon>Periconia</taxon>
    </lineage>
</organism>
<keyword evidence="1" id="KW-0812">Transmembrane</keyword>
<keyword evidence="1" id="KW-0472">Membrane</keyword>
<dbReference type="EMBL" id="KZ805462">
    <property type="protein sequence ID" value="PVH96548.1"/>
    <property type="molecule type" value="Genomic_DNA"/>
</dbReference>
<feature type="transmembrane region" description="Helical" evidence="1">
    <location>
        <begin position="503"/>
        <end position="523"/>
    </location>
</feature>
<feature type="transmembrane region" description="Helical" evidence="1">
    <location>
        <begin position="181"/>
        <end position="200"/>
    </location>
</feature>
<evidence type="ECO:0000313" key="4">
    <source>
        <dbReference type="Proteomes" id="UP000244855"/>
    </source>
</evidence>
<proteinExistence type="predicted"/>
<gene>
    <name evidence="3" type="ORF">DM02DRAFT_535057</name>
</gene>
<dbReference type="Proteomes" id="UP000244855">
    <property type="component" value="Unassembled WGS sequence"/>
</dbReference>
<dbReference type="Pfam" id="PF20163">
    <property type="entry name" value="DUF6536"/>
    <property type="match status" value="1"/>
</dbReference>
<dbReference type="STRING" id="97972.A0A2V1DER4"/>
<dbReference type="InterPro" id="IPR046623">
    <property type="entry name" value="DUF6536"/>
</dbReference>
<evidence type="ECO:0000313" key="3">
    <source>
        <dbReference type="EMBL" id="PVH96548.1"/>
    </source>
</evidence>
<feature type="transmembrane region" description="Helical" evidence="1">
    <location>
        <begin position="71"/>
        <end position="99"/>
    </location>
</feature>
<name>A0A2V1DER4_9PLEO</name>
<accession>A0A2V1DER4</accession>
<reference evidence="3 4" key="1">
    <citation type="journal article" date="2018" name="Sci. Rep.">
        <title>Comparative genomics provides insights into the lifestyle and reveals functional heterogeneity of dark septate endophytic fungi.</title>
        <authorList>
            <person name="Knapp D.G."/>
            <person name="Nemeth J.B."/>
            <person name="Barry K."/>
            <person name="Hainaut M."/>
            <person name="Henrissat B."/>
            <person name="Johnson J."/>
            <person name="Kuo A."/>
            <person name="Lim J.H.P."/>
            <person name="Lipzen A."/>
            <person name="Nolan M."/>
            <person name="Ohm R.A."/>
            <person name="Tamas L."/>
            <person name="Grigoriev I.V."/>
            <person name="Spatafora J.W."/>
            <person name="Nagy L.G."/>
            <person name="Kovacs G.M."/>
        </authorList>
    </citation>
    <scope>NUCLEOTIDE SEQUENCE [LARGE SCALE GENOMIC DNA]</scope>
    <source>
        <strain evidence="3 4">DSE2036</strain>
    </source>
</reference>
<feature type="transmembrane region" description="Helical" evidence="1">
    <location>
        <begin position="354"/>
        <end position="378"/>
    </location>
</feature>
<feature type="transmembrane region" description="Helical" evidence="1">
    <location>
        <begin position="119"/>
        <end position="141"/>
    </location>
</feature>
<feature type="transmembrane region" description="Helical" evidence="1">
    <location>
        <begin position="568"/>
        <end position="592"/>
    </location>
</feature>
<keyword evidence="1" id="KW-1133">Transmembrane helix</keyword>
<evidence type="ECO:0000259" key="2">
    <source>
        <dbReference type="Pfam" id="PF20163"/>
    </source>
</evidence>
<dbReference type="PANTHER" id="PTHR35395:SF1">
    <property type="entry name" value="DUF6536 DOMAIN-CONTAINING PROTEIN"/>
    <property type="match status" value="1"/>
</dbReference>
<dbReference type="OrthoDB" id="5429634at2759"/>